<dbReference type="EMBL" id="PDXF01000054">
    <property type="protein sequence ID" value="RYN93216.1"/>
    <property type="molecule type" value="Genomic_DNA"/>
</dbReference>
<evidence type="ECO:0000313" key="2">
    <source>
        <dbReference type="Proteomes" id="UP000293195"/>
    </source>
</evidence>
<keyword evidence="2" id="KW-1185">Reference proteome</keyword>
<organism evidence="1 2">
    <name type="scientific">Alternaria tenuissima</name>
    <dbReference type="NCBI Taxonomy" id="119927"/>
    <lineage>
        <taxon>Eukaryota</taxon>
        <taxon>Fungi</taxon>
        <taxon>Dikarya</taxon>
        <taxon>Ascomycota</taxon>
        <taxon>Pezizomycotina</taxon>
        <taxon>Dothideomycetes</taxon>
        <taxon>Pleosporomycetidae</taxon>
        <taxon>Pleosporales</taxon>
        <taxon>Pleosporineae</taxon>
        <taxon>Pleosporaceae</taxon>
        <taxon>Alternaria</taxon>
        <taxon>Alternaria sect. Alternaria</taxon>
        <taxon>Alternaria alternata complex</taxon>
    </lineage>
</organism>
<sequence>MHAIYELRRRFRHIASSDTPRRKEDLEQAICYTYTQKTELWRLRYPNQTVAAGPPVSATFSFGILILIASSLTLAGPRSCPFGTPAILEFLTHH</sequence>
<accession>A0ABY0FZ19</accession>
<name>A0ABY0FZ19_9PLEO</name>
<dbReference type="Proteomes" id="UP000293195">
    <property type="component" value="Unassembled WGS sequence"/>
</dbReference>
<evidence type="ECO:0000313" key="1">
    <source>
        <dbReference type="EMBL" id="RYN93216.1"/>
    </source>
</evidence>
<comment type="caution">
    <text evidence="1">The sequence shown here is derived from an EMBL/GenBank/DDBJ whole genome shotgun (WGS) entry which is preliminary data.</text>
</comment>
<gene>
    <name evidence="1" type="ORF">AA0119_g9709</name>
</gene>
<proteinExistence type="predicted"/>
<reference evidence="2" key="1">
    <citation type="journal article" date="2019" name="bioRxiv">
        <title>Genomics, evolutionary history and diagnostics of the Alternaria alternata species group including apple and Asian pear pathotypes.</title>
        <authorList>
            <person name="Armitage A.D."/>
            <person name="Cockerton H.M."/>
            <person name="Sreenivasaprasad S."/>
            <person name="Woodhall J.W."/>
            <person name="Lane C.R."/>
            <person name="Harrison R.J."/>
            <person name="Clarkson J.P."/>
        </authorList>
    </citation>
    <scope>NUCLEOTIDE SEQUENCE [LARGE SCALE GENOMIC DNA]</scope>
    <source>
        <strain evidence="2">FERA 635</strain>
    </source>
</reference>
<protein>
    <submittedName>
        <fullName evidence="1">Uncharacterized protein</fullName>
    </submittedName>
</protein>